<evidence type="ECO:0000256" key="11">
    <source>
        <dbReference type="ARBA" id="ARBA00022801"/>
    </source>
</evidence>
<feature type="region of interest" description="Disordered" evidence="23">
    <location>
        <begin position="28"/>
        <end position="53"/>
    </location>
</feature>
<reference evidence="27 28" key="1">
    <citation type="submission" date="2018-05" db="EMBL/GenBank/DDBJ databases">
        <title>The Hungate 1000. A catalogue of reference genomes from the rumen microbiome.</title>
        <authorList>
            <person name="Kelly W."/>
        </authorList>
    </citation>
    <scope>NUCLEOTIDE SEQUENCE [LARGE SCALE GENOMIC DNA]</scope>
    <source>
        <strain evidence="27 28">SAb67</strain>
    </source>
</reference>
<dbReference type="OrthoDB" id="9766909at2"/>
<evidence type="ECO:0000313" key="27">
    <source>
        <dbReference type="EMBL" id="PWJ12308.1"/>
    </source>
</evidence>
<comment type="function">
    <text evidence="1">Cell wall formation. Synthesis of cross-linked peptidoglycan from the lipid intermediates. The enzyme has a penicillin-insensitive transglycosylase N-terminal domain (formation of linear glycan strands) and a penicillin-sensitive transpeptidase C-terminal domain (cross-linking of the peptide subunits).</text>
</comment>
<evidence type="ECO:0000259" key="26">
    <source>
        <dbReference type="Pfam" id="PF00912"/>
    </source>
</evidence>
<keyword evidence="5" id="KW-1003">Cell membrane</keyword>
<evidence type="ECO:0000256" key="19">
    <source>
        <dbReference type="ARBA" id="ARBA00023316"/>
    </source>
</evidence>
<dbReference type="GO" id="GO:0008360">
    <property type="term" value="P:regulation of cell shape"/>
    <property type="evidence" value="ECO:0007669"/>
    <property type="project" value="UniProtKB-KW"/>
</dbReference>
<dbReference type="InterPro" id="IPR036950">
    <property type="entry name" value="PBP_transglycosylase"/>
</dbReference>
<evidence type="ECO:0000256" key="6">
    <source>
        <dbReference type="ARBA" id="ARBA00022645"/>
    </source>
</evidence>
<evidence type="ECO:0000256" key="13">
    <source>
        <dbReference type="ARBA" id="ARBA00022968"/>
    </source>
</evidence>
<proteinExistence type="predicted"/>
<evidence type="ECO:0000256" key="9">
    <source>
        <dbReference type="ARBA" id="ARBA00022679"/>
    </source>
</evidence>
<keyword evidence="14" id="KW-0573">Peptidoglycan synthesis</keyword>
<keyword evidence="19" id="KW-0961">Cell wall biogenesis/degradation</keyword>
<dbReference type="Proteomes" id="UP000245720">
    <property type="component" value="Unassembled WGS sequence"/>
</dbReference>
<dbReference type="PANTHER" id="PTHR32282">
    <property type="entry name" value="BINDING PROTEIN TRANSPEPTIDASE, PUTATIVE-RELATED"/>
    <property type="match status" value="1"/>
</dbReference>
<evidence type="ECO:0000256" key="10">
    <source>
        <dbReference type="ARBA" id="ARBA00022692"/>
    </source>
</evidence>
<dbReference type="SUPFAM" id="SSF53955">
    <property type="entry name" value="Lysozyme-like"/>
    <property type="match status" value="1"/>
</dbReference>
<name>A0A315YL76_RUMFL</name>
<dbReference type="EC" id="3.4.16.4" evidence="3"/>
<dbReference type="GO" id="GO:0009002">
    <property type="term" value="F:serine-type D-Ala-D-Ala carboxypeptidase activity"/>
    <property type="evidence" value="ECO:0007669"/>
    <property type="project" value="UniProtKB-EC"/>
</dbReference>
<evidence type="ECO:0000256" key="17">
    <source>
        <dbReference type="ARBA" id="ARBA00023251"/>
    </source>
</evidence>
<evidence type="ECO:0000256" key="1">
    <source>
        <dbReference type="ARBA" id="ARBA00002624"/>
    </source>
</evidence>
<keyword evidence="17" id="KW-0046">Antibiotic resistance</keyword>
<keyword evidence="8" id="KW-0328">Glycosyltransferase</keyword>
<dbReference type="PANTHER" id="PTHR32282:SF11">
    <property type="entry name" value="PENICILLIN-BINDING PROTEIN 1B"/>
    <property type="match status" value="1"/>
</dbReference>
<dbReference type="GO" id="GO:0008955">
    <property type="term" value="F:peptidoglycan glycosyltransferase activity"/>
    <property type="evidence" value="ECO:0007669"/>
    <property type="project" value="UniProtKB-EC"/>
</dbReference>
<feature type="domain" description="Glycosyl transferase family 51" evidence="26">
    <location>
        <begin position="140"/>
        <end position="294"/>
    </location>
</feature>
<dbReference type="EC" id="2.4.99.28" evidence="21"/>
<dbReference type="GO" id="GO:0008658">
    <property type="term" value="F:penicillin binding"/>
    <property type="evidence" value="ECO:0007669"/>
    <property type="project" value="InterPro"/>
</dbReference>
<feature type="region of interest" description="Disordered" evidence="23">
    <location>
        <begin position="866"/>
        <end position="897"/>
    </location>
</feature>
<keyword evidence="16 24" id="KW-0472">Membrane</keyword>
<evidence type="ECO:0000256" key="4">
    <source>
        <dbReference type="ARBA" id="ARBA00018638"/>
    </source>
</evidence>
<keyword evidence="9" id="KW-0808">Transferase</keyword>
<evidence type="ECO:0000256" key="24">
    <source>
        <dbReference type="SAM" id="Phobius"/>
    </source>
</evidence>
<dbReference type="EMBL" id="QGDI01000007">
    <property type="protein sequence ID" value="PWJ12308.1"/>
    <property type="molecule type" value="Genomic_DNA"/>
</dbReference>
<dbReference type="GO" id="GO:0009252">
    <property type="term" value="P:peptidoglycan biosynthetic process"/>
    <property type="evidence" value="ECO:0007669"/>
    <property type="project" value="UniProtKB-UniPathway"/>
</dbReference>
<sequence>MYNVYLYIQEENIYKSLKGAAAAYGGHSDKMKDKELTPSAEKEVRSDPAHKKKKKKHSKGFIIFKKLMTVIATTLLSLLLVIIITGTIVSTALTVYVLNFMDDSTSITLQQLESGSDTYFYGNKTNANGEKELVLLHQNKNDFQRIPVTIDKIPQHVRNAFVYTEDERFYVHDGVDYKRTFSAFLNMFLHFYDTEQGGSTITQQLIKNLTGDNKHSPQRKIREIFSAMQLEKSYSKDEILEEYLNYISFGGSTNGIQLASIRYFGKNSEELTIPEAAVLAAIPKSPEDYGPFVYYHKDDDLNQPLVVDGRANNKPRQEYVLYKLYENGAISFDEYQQYIVTPLVFTDSEEYKKNHPETAAEDMEAQQKIYSWILDAAYYEAQDIFMEKYDIPDEETARRKIDNGGYKIYTSYDDNMQQYVEDKLSDLYNFYPSYAREINGFTADIEPLGHPDGKPETYFPHVGFVALNYDGEVLCAVGNVGPKEGSFVTNFAVKEPRQVGSTIKPVAGYAYGIETGDISWGSDIKDAPTRTGDDGQPWPLNYGRQAGSGGNVKTYYALQQSFNTCSAQLVEKYTVDEVYKFSKEKLGLQLTVVDKSGPSPLSLGALEIGVPLENLVNAYLPYGNQGIYNEAHLITRIEDSSQQIIYENNGNPRQAVSDETAWVMNRLLKNVVENGTGTAARLSNKVVCGKTGTTQDWFDEAFVGLTRDFVSGVTIGFKYKVDGIQVTSGISALVWQNIIGEYANTMYPDTGRDFEPVKTVIEMPMCQSTGRIASQYCSKGVTGYWKSEITDTYSPPYCDGAHGYVSTGTDTGAAAGTATGTDTGTAAGGTATGGGDTGGYTGGGDVSGGGDVGGYTGGGDVSGGGGDTGGYTGGGDVGGGGDTGGGSAGGDAGVLEY</sequence>
<evidence type="ECO:0000256" key="15">
    <source>
        <dbReference type="ARBA" id="ARBA00022989"/>
    </source>
</evidence>
<keyword evidence="6" id="KW-0121">Carboxypeptidase</keyword>
<feature type="domain" description="Penicillin-binding protein transpeptidase" evidence="25">
    <location>
        <begin position="466"/>
        <end position="696"/>
    </location>
</feature>
<feature type="transmembrane region" description="Helical" evidence="24">
    <location>
        <begin position="67"/>
        <end position="98"/>
    </location>
</feature>
<comment type="caution">
    <text evidence="27">The sequence shown here is derived from an EMBL/GenBank/DDBJ whole genome shotgun (WGS) entry which is preliminary data.</text>
</comment>
<comment type="catalytic activity">
    <reaction evidence="20">
        <text>Preferential cleavage: (Ac)2-L-Lys-D-Ala-|-D-Ala. Also transpeptidation of peptidyl-alanyl moieties that are N-acyl substituents of D-alanine.</text>
        <dbReference type="EC" id="3.4.16.4"/>
    </reaction>
</comment>
<dbReference type="GO" id="GO:0006508">
    <property type="term" value="P:proteolysis"/>
    <property type="evidence" value="ECO:0007669"/>
    <property type="project" value="UniProtKB-KW"/>
</dbReference>
<evidence type="ECO:0000256" key="22">
    <source>
        <dbReference type="ARBA" id="ARBA00049902"/>
    </source>
</evidence>
<keyword evidence="13" id="KW-0735">Signal-anchor</keyword>
<protein>
    <recommendedName>
        <fullName evidence="4">Penicillin-binding protein 1A</fullName>
        <ecNumber evidence="21">2.4.99.28</ecNumber>
        <ecNumber evidence="3">3.4.16.4</ecNumber>
    </recommendedName>
</protein>
<organism evidence="27 28">
    <name type="scientific">Ruminococcus flavefaciens</name>
    <dbReference type="NCBI Taxonomy" id="1265"/>
    <lineage>
        <taxon>Bacteria</taxon>
        <taxon>Bacillati</taxon>
        <taxon>Bacillota</taxon>
        <taxon>Clostridia</taxon>
        <taxon>Eubacteriales</taxon>
        <taxon>Oscillospiraceae</taxon>
        <taxon>Ruminococcus</taxon>
    </lineage>
</organism>
<dbReference type="Pfam" id="PF00905">
    <property type="entry name" value="Transpeptidase"/>
    <property type="match status" value="1"/>
</dbReference>
<dbReference type="InterPro" id="IPR001264">
    <property type="entry name" value="Glyco_trans_51"/>
</dbReference>
<evidence type="ECO:0000256" key="20">
    <source>
        <dbReference type="ARBA" id="ARBA00034000"/>
    </source>
</evidence>
<keyword evidence="12" id="KW-0133">Cell shape</keyword>
<dbReference type="InterPro" id="IPR001460">
    <property type="entry name" value="PCN-bd_Tpept"/>
</dbReference>
<dbReference type="Gene3D" id="1.10.3810.10">
    <property type="entry name" value="Biosynthetic peptidoglycan transglycosylase-like"/>
    <property type="match status" value="1"/>
</dbReference>
<dbReference type="InterPro" id="IPR012338">
    <property type="entry name" value="Beta-lactam/transpept-like"/>
</dbReference>
<dbReference type="AlphaFoldDB" id="A0A315YL76"/>
<gene>
    <name evidence="27" type="ORF">IE37_01999</name>
</gene>
<dbReference type="Gene3D" id="3.40.710.10">
    <property type="entry name" value="DD-peptidase/beta-lactamase superfamily"/>
    <property type="match status" value="1"/>
</dbReference>
<dbReference type="GO" id="GO:0030288">
    <property type="term" value="C:outer membrane-bounded periplasmic space"/>
    <property type="evidence" value="ECO:0007669"/>
    <property type="project" value="TreeGrafter"/>
</dbReference>
<keyword evidence="18" id="KW-0511">Multifunctional enzyme</keyword>
<dbReference type="GO" id="GO:0005886">
    <property type="term" value="C:plasma membrane"/>
    <property type="evidence" value="ECO:0007669"/>
    <property type="project" value="UniProtKB-SubCell"/>
</dbReference>
<evidence type="ECO:0000256" key="23">
    <source>
        <dbReference type="SAM" id="MobiDB-lite"/>
    </source>
</evidence>
<keyword evidence="10 24" id="KW-0812">Transmembrane</keyword>
<evidence type="ECO:0000256" key="2">
    <source>
        <dbReference type="ARBA" id="ARBA00004401"/>
    </source>
</evidence>
<dbReference type="GO" id="GO:0071555">
    <property type="term" value="P:cell wall organization"/>
    <property type="evidence" value="ECO:0007669"/>
    <property type="project" value="UniProtKB-KW"/>
</dbReference>
<evidence type="ECO:0000313" key="28">
    <source>
        <dbReference type="Proteomes" id="UP000245720"/>
    </source>
</evidence>
<comment type="subcellular location">
    <subcellularLocation>
        <location evidence="2">Cell membrane</location>
        <topology evidence="2">Single-pass type II membrane protein</topology>
    </subcellularLocation>
</comment>
<dbReference type="InterPro" id="IPR050396">
    <property type="entry name" value="Glycosyltr_51/Transpeptidase"/>
</dbReference>
<dbReference type="SUPFAM" id="SSF56601">
    <property type="entry name" value="beta-lactamase/transpeptidase-like"/>
    <property type="match status" value="1"/>
</dbReference>
<keyword evidence="11" id="KW-0378">Hydrolase</keyword>
<keyword evidence="15 24" id="KW-1133">Transmembrane helix</keyword>
<evidence type="ECO:0000256" key="8">
    <source>
        <dbReference type="ARBA" id="ARBA00022676"/>
    </source>
</evidence>
<keyword evidence="7" id="KW-0645">Protease</keyword>
<dbReference type="UniPathway" id="UPA00219"/>
<dbReference type="Pfam" id="PF00912">
    <property type="entry name" value="Transgly"/>
    <property type="match status" value="1"/>
</dbReference>
<evidence type="ECO:0000256" key="5">
    <source>
        <dbReference type="ARBA" id="ARBA00022475"/>
    </source>
</evidence>
<evidence type="ECO:0000256" key="14">
    <source>
        <dbReference type="ARBA" id="ARBA00022984"/>
    </source>
</evidence>
<evidence type="ECO:0000256" key="7">
    <source>
        <dbReference type="ARBA" id="ARBA00022670"/>
    </source>
</evidence>
<comment type="catalytic activity">
    <reaction evidence="22">
        <text>[GlcNAc-(1-&gt;4)-Mur2Ac(oyl-L-Ala-gamma-D-Glu-L-Lys-D-Ala-D-Ala)](n)-di-trans,octa-cis-undecaprenyl diphosphate + beta-D-GlcNAc-(1-&gt;4)-Mur2Ac(oyl-L-Ala-gamma-D-Glu-L-Lys-D-Ala-D-Ala)-di-trans,octa-cis-undecaprenyl diphosphate = [GlcNAc-(1-&gt;4)-Mur2Ac(oyl-L-Ala-gamma-D-Glu-L-Lys-D-Ala-D-Ala)](n+1)-di-trans,octa-cis-undecaprenyl diphosphate + di-trans,octa-cis-undecaprenyl diphosphate + H(+)</text>
        <dbReference type="Rhea" id="RHEA:23708"/>
        <dbReference type="Rhea" id="RHEA-COMP:9602"/>
        <dbReference type="Rhea" id="RHEA-COMP:9603"/>
        <dbReference type="ChEBI" id="CHEBI:15378"/>
        <dbReference type="ChEBI" id="CHEBI:58405"/>
        <dbReference type="ChEBI" id="CHEBI:60033"/>
        <dbReference type="ChEBI" id="CHEBI:78435"/>
        <dbReference type="EC" id="2.4.99.28"/>
    </reaction>
</comment>
<evidence type="ECO:0000256" key="21">
    <source>
        <dbReference type="ARBA" id="ARBA00044770"/>
    </source>
</evidence>
<dbReference type="GO" id="GO:0046677">
    <property type="term" value="P:response to antibiotic"/>
    <property type="evidence" value="ECO:0007669"/>
    <property type="project" value="UniProtKB-KW"/>
</dbReference>
<feature type="compositionally biased region" description="Basic and acidic residues" evidence="23">
    <location>
        <begin position="28"/>
        <end position="49"/>
    </location>
</feature>
<accession>A0A315YL76</accession>
<evidence type="ECO:0000256" key="16">
    <source>
        <dbReference type="ARBA" id="ARBA00023136"/>
    </source>
</evidence>
<evidence type="ECO:0000256" key="12">
    <source>
        <dbReference type="ARBA" id="ARBA00022960"/>
    </source>
</evidence>
<evidence type="ECO:0000256" key="3">
    <source>
        <dbReference type="ARBA" id="ARBA00012448"/>
    </source>
</evidence>
<evidence type="ECO:0000259" key="25">
    <source>
        <dbReference type="Pfam" id="PF00905"/>
    </source>
</evidence>
<evidence type="ECO:0000256" key="18">
    <source>
        <dbReference type="ARBA" id="ARBA00023268"/>
    </source>
</evidence>
<dbReference type="InterPro" id="IPR023346">
    <property type="entry name" value="Lysozyme-like_dom_sf"/>
</dbReference>